<feature type="region of interest" description="Disordered" evidence="1">
    <location>
        <begin position="168"/>
        <end position="192"/>
    </location>
</feature>
<sequence>MVVVVVLGSVLFLALMFLVAFRVKKQRRRNDLPTREPQLVDDRLHERRTNLPPTNVSNWNLLSRDPYYPTESDSSPPSQDLESYPDRISESYQHHVRDTDHDEMPPLSFTGVRGRSNPLFVKESLPIESGDHVDLLIPEVDYDDSMIMTLGPTAADIRNVLPFGPLPREPLPDYPDSDYSDTYSQRAYCPVS</sequence>
<evidence type="ECO:0000313" key="2">
    <source>
        <dbReference type="Proteomes" id="UP000694941"/>
    </source>
</evidence>
<dbReference type="Proteomes" id="UP000694941">
    <property type="component" value="Unplaced"/>
</dbReference>
<organism evidence="2 3">
    <name type="scientific">Limulus polyphemus</name>
    <name type="common">Atlantic horseshoe crab</name>
    <dbReference type="NCBI Taxonomy" id="6850"/>
    <lineage>
        <taxon>Eukaryota</taxon>
        <taxon>Metazoa</taxon>
        <taxon>Ecdysozoa</taxon>
        <taxon>Arthropoda</taxon>
        <taxon>Chelicerata</taxon>
        <taxon>Merostomata</taxon>
        <taxon>Xiphosura</taxon>
        <taxon>Limulidae</taxon>
        <taxon>Limulus</taxon>
    </lineage>
</organism>
<keyword evidence="2" id="KW-1185">Reference proteome</keyword>
<name>A0ABM1SWY3_LIMPO</name>
<protein>
    <submittedName>
        <fullName evidence="3">Uncharacterized protein LOC111087078</fullName>
    </submittedName>
</protein>
<accession>A0ABM1SWY3</accession>
<gene>
    <name evidence="3" type="primary">LOC111087078</name>
</gene>
<evidence type="ECO:0000256" key="1">
    <source>
        <dbReference type="SAM" id="MobiDB-lite"/>
    </source>
</evidence>
<dbReference type="GeneID" id="111087078"/>
<reference evidence="3" key="1">
    <citation type="submission" date="2025-08" db="UniProtKB">
        <authorList>
            <consortium name="RefSeq"/>
        </authorList>
    </citation>
    <scope>IDENTIFICATION</scope>
    <source>
        <tissue evidence="3">Muscle</tissue>
    </source>
</reference>
<proteinExistence type="predicted"/>
<evidence type="ECO:0000313" key="3">
    <source>
        <dbReference type="RefSeq" id="XP_022248139.1"/>
    </source>
</evidence>
<dbReference type="RefSeq" id="XP_022248139.1">
    <property type="nucleotide sequence ID" value="XM_022392431.1"/>
</dbReference>